<dbReference type="PANTHER" id="PTHR42923:SF17">
    <property type="entry name" value="AMINE OXIDASE DOMAIN-CONTAINING PROTEIN"/>
    <property type="match status" value="1"/>
</dbReference>
<dbReference type="STRING" id="29542.A6070_09385"/>
<dbReference type="AlphaFoldDB" id="A0A1L3GCP6"/>
<reference evidence="2 3" key="1">
    <citation type="journal article" date="2017" name="Genome Announc.">
        <title>Complete Genome Sequences of Two Acetylene-Fermenting Pelobacter acetylenicus Strains.</title>
        <authorList>
            <person name="Sutton J.M."/>
            <person name="Baesman S.M."/>
            <person name="Fierst J.L."/>
            <person name="Poret-Peterson A.T."/>
            <person name="Oremland R.S."/>
            <person name="Dunlap D.S."/>
            <person name="Akob D.M."/>
        </authorList>
    </citation>
    <scope>NUCLEOTIDE SEQUENCE [LARGE SCALE GENOMIC DNA]</scope>
    <source>
        <strain evidence="2 3">DSM 3247</strain>
    </source>
</reference>
<accession>A0A1L3GCP6</accession>
<keyword evidence="3" id="KW-1185">Reference proteome</keyword>
<proteinExistence type="predicted"/>
<dbReference type="KEGG" id="pace:A6070_09385"/>
<dbReference type="InterPro" id="IPR002937">
    <property type="entry name" value="Amino_oxidase"/>
</dbReference>
<dbReference type="Gene3D" id="1.10.405.20">
    <property type="match status" value="1"/>
</dbReference>
<dbReference type="GO" id="GO:0016491">
    <property type="term" value="F:oxidoreductase activity"/>
    <property type="evidence" value="ECO:0007669"/>
    <property type="project" value="InterPro"/>
</dbReference>
<sequence>MKLAIVGSGISAMTCAHYLKGKYDISIFEKNDYLGGHTHTHRMDGFTLDTGFIVFNLHTYPNLLKMFEELGIERRKSDMSFAVHNLRTGLQYTGYKPFAQRRNLLSPRHWKFLREIQTFFRVGQRDLQKNNPESIREYCKKNGLSDYFLENFIVPLSSAIWSTPDTKEFPIGLLLPFFHNHGLLSARKKFQWYTVKGGSDTYTKKIAAGLDIHLNEPVLSVKEGSAMQLETARQAYVFDYVILACHSDESLAIAKGLPEKKQELLSKFRYNKNLAVLHCDEAVMPPVRDVWSSWNHIIDGEKTSTVYWLNMLQGPKTPTNYFVSINPFQKIREDKIIRTIQYDHPLFTIENFELQKRLQELNEDTRIFFAGAYFRHGFHEDGCKSGMDVVRRLQ</sequence>
<dbReference type="Pfam" id="PF01593">
    <property type="entry name" value="Amino_oxidase"/>
    <property type="match status" value="1"/>
</dbReference>
<evidence type="ECO:0000313" key="3">
    <source>
        <dbReference type="Proteomes" id="UP000182264"/>
    </source>
</evidence>
<protein>
    <recommendedName>
        <fullName evidence="1">Amine oxidase domain-containing protein</fullName>
    </recommendedName>
</protein>
<feature type="domain" description="Amine oxidase" evidence="1">
    <location>
        <begin position="13"/>
        <end position="276"/>
    </location>
</feature>
<name>A0A1L3GCP6_SYNAC</name>
<dbReference type="InterPro" id="IPR050464">
    <property type="entry name" value="Zeta_carotene_desat/Oxidored"/>
</dbReference>
<dbReference type="InterPro" id="IPR036188">
    <property type="entry name" value="FAD/NAD-bd_sf"/>
</dbReference>
<evidence type="ECO:0000313" key="2">
    <source>
        <dbReference type="EMBL" id="APG23720.1"/>
    </source>
</evidence>
<dbReference type="PANTHER" id="PTHR42923">
    <property type="entry name" value="PROTOPORPHYRINOGEN OXIDASE"/>
    <property type="match status" value="1"/>
</dbReference>
<organism evidence="2 3">
    <name type="scientific">Syntrophotalea acetylenica</name>
    <name type="common">Pelobacter acetylenicus</name>
    <dbReference type="NCBI Taxonomy" id="29542"/>
    <lineage>
        <taxon>Bacteria</taxon>
        <taxon>Pseudomonadati</taxon>
        <taxon>Thermodesulfobacteriota</taxon>
        <taxon>Desulfuromonadia</taxon>
        <taxon>Desulfuromonadales</taxon>
        <taxon>Syntrophotaleaceae</taxon>
        <taxon>Syntrophotalea</taxon>
    </lineage>
</organism>
<dbReference type="EMBL" id="CP015518">
    <property type="protein sequence ID" value="APG23720.1"/>
    <property type="molecule type" value="Genomic_DNA"/>
</dbReference>
<evidence type="ECO:0000259" key="1">
    <source>
        <dbReference type="Pfam" id="PF01593"/>
    </source>
</evidence>
<gene>
    <name evidence="2" type="ORF">A7E75_00775</name>
</gene>
<dbReference type="Proteomes" id="UP000182264">
    <property type="component" value="Chromosome"/>
</dbReference>
<dbReference type="RefSeq" id="WP_072285529.1">
    <property type="nucleotide sequence ID" value="NZ_CP015455.1"/>
</dbReference>
<dbReference type="Gene3D" id="3.50.50.60">
    <property type="entry name" value="FAD/NAD(P)-binding domain"/>
    <property type="match status" value="1"/>
</dbReference>
<dbReference type="OrthoDB" id="20837at2"/>
<dbReference type="SUPFAM" id="SSF51905">
    <property type="entry name" value="FAD/NAD(P)-binding domain"/>
    <property type="match status" value="1"/>
</dbReference>